<comment type="caution">
    <text evidence="3">The sequence shown here is derived from an EMBL/GenBank/DDBJ whole genome shotgun (WGS) entry which is preliminary data.</text>
</comment>
<accession>A0A5M3Q0S4</accession>
<proteinExistence type="predicted"/>
<dbReference type="Pfam" id="PF01548">
    <property type="entry name" value="DEDD_Tnp_IS110"/>
    <property type="match status" value="1"/>
</dbReference>
<dbReference type="Proteomes" id="UP000387223">
    <property type="component" value="Unassembled WGS sequence"/>
</dbReference>
<dbReference type="InterPro" id="IPR002525">
    <property type="entry name" value="Transp_IS110-like_N"/>
</dbReference>
<dbReference type="GO" id="GO:0003677">
    <property type="term" value="F:DNA binding"/>
    <property type="evidence" value="ECO:0007669"/>
    <property type="project" value="InterPro"/>
</dbReference>
<dbReference type="PANTHER" id="PTHR33055:SF3">
    <property type="entry name" value="PUTATIVE TRANSPOSASE FOR IS117-RELATED"/>
    <property type="match status" value="1"/>
</dbReference>
<dbReference type="AlphaFoldDB" id="A0A5M3Q0S4"/>
<feature type="domain" description="Transposase IS116/IS110/IS902 C-terminal" evidence="2">
    <location>
        <begin position="215"/>
        <end position="294"/>
    </location>
</feature>
<name>A0A5M3Q0S4_9GAMM</name>
<feature type="domain" description="Transposase IS110-like N-terminal" evidence="1">
    <location>
        <begin position="11"/>
        <end position="148"/>
    </location>
</feature>
<evidence type="ECO:0000259" key="1">
    <source>
        <dbReference type="Pfam" id="PF01548"/>
    </source>
</evidence>
<evidence type="ECO:0000313" key="3">
    <source>
        <dbReference type="EMBL" id="GBO88682.1"/>
    </source>
</evidence>
<dbReference type="PANTHER" id="PTHR33055">
    <property type="entry name" value="TRANSPOSASE FOR INSERTION SEQUENCE ELEMENT IS1111A"/>
    <property type="match status" value="1"/>
</dbReference>
<dbReference type="EMBL" id="BGZI01000015">
    <property type="protein sequence ID" value="GBO88682.1"/>
    <property type="molecule type" value="Genomic_DNA"/>
</dbReference>
<reference evidence="3 4" key="1">
    <citation type="journal article" date="2019" name="J. Gen. Appl. Microbiol.">
        <title>Aerobic degradation of cis-dichloroethene by the marine bacterium Marinobacter salsuginis strain 5N-3.</title>
        <authorList>
            <person name="Inoue Y."/>
            <person name="Fukunaga Y."/>
            <person name="Katsumata H."/>
            <person name="Ohji S."/>
            <person name="Hosoyama A."/>
            <person name="Mori K."/>
            <person name="Ando K."/>
        </authorList>
    </citation>
    <scope>NUCLEOTIDE SEQUENCE [LARGE SCALE GENOMIC DNA]</scope>
    <source>
        <strain evidence="3 4">NBRC 109114</strain>
    </source>
</reference>
<protein>
    <submittedName>
        <fullName evidence="3">IS110 family transposase</fullName>
    </submittedName>
</protein>
<dbReference type="RefSeq" id="WP_136630364.1">
    <property type="nucleotide sequence ID" value="NZ_BGZI01000015.1"/>
</dbReference>
<organism evidence="3 4">
    <name type="scientific">Marinobacter salsuginis</name>
    <dbReference type="NCBI Taxonomy" id="418719"/>
    <lineage>
        <taxon>Bacteria</taxon>
        <taxon>Pseudomonadati</taxon>
        <taxon>Pseudomonadota</taxon>
        <taxon>Gammaproteobacteria</taxon>
        <taxon>Pseudomonadales</taxon>
        <taxon>Marinobacteraceae</taxon>
        <taxon>Marinobacter</taxon>
    </lineage>
</organism>
<dbReference type="GO" id="GO:0006313">
    <property type="term" value="P:DNA transposition"/>
    <property type="evidence" value="ECO:0007669"/>
    <property type="project" value="InterPro"/>
</dbReference>
<dbReference type="InterPro" id="IPR003346">
    <property type="entry name" value="Transposase_20"/>
</dbReference>
<sequence length="350" mass="38570">MSNNKNVATFGIDLAKSLFHVCGLDADGKRVVSKKLRRTQIVTFFANQPPCVVAMEACAGAHWLGRKLNGLGFQVRILPAQYVKPFVQNQKNDANDALAIAEASQRPSVKPVPIKTQSQLHLQALHRVRDRLVNQRTRLINQIRGFLLEEGIILRTGVGNFKSQLPAVLSDPSEEISPAMAALINELWDELLGLETRLKSINSQIEAWASQDQSARRLQSVPGIGALSATAIIAAIGNAAQFNKARDFSAWLRLVPKQHSTGGKTTLGRISKSGNPYIRRLLIHGARSCMLHLNREKDCLGAWITDLERRMPFNKVVVALANKLARIAWVILTRPAATYEQVQAARPASC</sequence>
<evidence type="ECO:0000259" key="2">
    <source>
        <dbReference type="Pfam" id="PF02371"/>
    </source>
</evidence>
<dbReference type="GO" id="GO:0004803">
    <property type="term" value="F:transposase activity"/>
    <property type="evidence" value="ECO:0007669"/>
    <property type="project" value="InterPro"/>
</dbReference>
<dbReference type="InterPro" id="IPR047650">
    <property type="entry name" value="Transpos_IS110"/>
</dbReference>
<evidence type="ECO:0000313" key="4">
    <source>
        <dbReference type="Proteomes" id="UP000387223"/>
    </source>
</evidence>
<dbReference type="Pfam" id="PF02371">
    <property type="entry name" value="Transposase_20"/>
    <property type="match status" value="1"/>
</dbReference>
<dbReference type="NCBIfam" id="NF033542">
    <property type="entry name" value="transpos_IS110"/>
    <property type="match status" value="1"/>
</dbReference>
<gene>
    <name evidence="3" type="ORF">MSSD14B_23500</name>
</gene>